<dbReference type="Proteomes" id="UP000757540">
    <property type="component" value="Unassembled WGS sequence"/>
</dbReference>
<evidence type="ECO:0000313" key="1">
    <source>
        <dbReference type="EMBL" id="NOV98225.1"/>
    </source>
</evidence>
<dbReference type="RefSeq" id="WP_171784436.1">
    <property type="nucleotide sequence ID" value="NZ_BAAAML010000023.1"/>
</dbReference>
<comment type="caution">
    <text evidence="1">The sequence shown here is derived from an EMBL/GenBank/DDBJ whole genome shotgun (WGS) entry which is preliminary data.</text>
</comment>
<name>A0ABX2A8H6_9MICO</name>
<keyword evidence="2" id="KW-1185">Reference proteome</keyword>
<accession>A0ABX2A8H6</accession>
<dbReference type="EMBL" id="JABEZU010000003">
    <property type="protein sequence ID" value="NOV98225.1"/>
    <property type="molecule type" value="Genomic_DNA"/>
</dbReference>
<organism evidence="1 2">
    <name type="scientific">Isoptericola halotolerans</name>
    <dbReference type="NCBI Taxonomy" id="300560"/>
    <lineage>
        <taxon>Bacteria</taxon>
        <taxon>Bacillati</taxon>
        <taxon>Actinomycetota</taxon>
        <taxon>Actinomycetes</taxon>
        <taxon>Micrococcales</taxon>
        <taxon>Promicromonosporaceae</taxon>
        <taxon>Isoptericola</taxon>
    </lineage>
</organism>
<protein>
    <submittedName>
        <fullName evidence="1">Uncharacterized protein</fullName>
    </submittedName>
</protein>
<reference evidence="1 2" key="1">
    <citation type="submission" date="2020-05" db="EMBL/GenBank/DDBJ databases">
        <title>Genomic Encyclopedia of Type Strains, Phase III (KMG-III): the genomes of soil and plant-associated and newly described type strains.</title>
        <authorList>
            <person name="Whitman W."/>
        </authorList>
    </citation>
    <scope>NUCLEOTIDE SEQUENCE [LARGE SCALE GENOMIC DNA]</scope>
    <source>
        <strain evidence="1 2">KCTC 19046</strain>
    </source>
</reference>
<proteinExistence type="predicted"/>
<evidence type="ECO:0000313" key="2">
    <source>
        <dbReference type="Proteomes" id="UP000757540"/>
    </source>
</evidence>
<gene>
    <name evidence="1" type="ORF">HDG69_002810</name>
</gene>
<sequence>MPTSSDGVMEANFDPQRNLVNLVVHGENWFFPESPVEMTILRSTPAQVATPVRGAERVLAPGGTLVWSDNEAPMGVEVRYRAEGFYSSGGSHVSAQAIVPMMGAAWGLWVKVPGRPELTTRVEVNLAPEQSRETLGGYWQITGAVTQAGFQEVSGPTLAQSAGMGALMIPDLEVTTYSPAELSALQRAVRQAPGQVVLLQSGQPEEIPSGYYQVQSMSTTNPAGMRSDLQPLRRTRLSLVEVSTPAGPATGWSGATYGDVADAFATYQDIVDADVSYLDLATGNF</sequence>